<feature type="non-terminal residue" evidence="2">
    <location>
        <position position="1"/>
    </location>
</feature>
<keyword evidence="3" id="KW-1185">Reference proteome</keyword>
<feature type="compositionally biased region" description="Pro residues" evidence="1">
    <location>
        <begin position="272"/>
        <end position="300"/>
    </location>
</feature>
<feature type="compositionally biased region" description="Low complexity" evidence="1">
    <location>
        <begin position="170"/>
        <end position="193"/>
    </location>
</feature>
<reference evidence="2 3" key="1">
    <citation type="submission" date="2024-05" db="EMBL/GenBank/DDBJ databases">
        <title>Genome sequencing and assembly of Indian major carp, Cirrhinus mrigala (Hamilton, 1822).</title>
        <authorList>
            <person name="Mohindra V."/>
            <person name="Chowdhury L.M."/>
            <person name="Lal K."/>
            <person name="Jena J.K."/>
        </authorList>
    </citation>
    <scope>NUCLEOTIDE SEQUENCE [LARGE SCALE GENOMIC DNA]</scope>
    <source>
        <strain evidence="2">CM1030</strain>
        <tissue evidence="2">Blood</tissue>
    </source>
</reference>
<organism evidence="2 3">
    <name type="scientific">Cirrhinus mrigala</name>
    <name type="common">Mrigala</name>
    <dbReference type="NCBI Taxonomy" id="683832"/>
    <lineage>
        <taxon>Eukaryota</taxon>
        <taxon>Metazoa</taxon>
        <taxon>Chordata</taxon>
        <taxon>Craniata</taxon>
        <taxon>Vertebrata</taxon>
        <taxon>Euteleostomi</taxon>
        <taxon>Actinopterygii</taxon>
        <taxon>Neopterygii</taxon>
        <taxon>Teleostei</taxon>
        <taxon>Ostariophysi</taxon>
        <taxon>Cypriniformes</taxon>
        <taxon>Cyprinidae</taxon>
        <taxon>Labeoninae</taxon>
        <taxon>Labeonini</taxon>
        <taxon>Cirrhinus</taxon>
    </lineage>
</organism>
<feature type="region of interest" description="Disordered" evidence="1">
    <location>
        <begin position="226"/>
        <end position="304"/>
    </location>
</feature>
<dbReference type="Proteomes" id="UP001529510">
    <property type="component" value="Unassembled WGS sequence"/>
</dbReference>
<gene>
    <name evidence="2" type="ORF">M9458_053369</name>
</gene>
<evidence type="ECO:0000313" key="2">
    <source>
        <dbReference type="EMBL" id="KAL0151375.1"/>
    </source>
</evidence>
<proteinExistence type="predicted"/>
<protein>
    <submittedName>
        <fullName evidence="2">Uncharacterized protein</fullName>
    </submittedName>
</protein>
<evidence type="ECO:0000256" key="1">
    <source>
        <dbReference type="SAM" id="MobiDB-lite"/>
    </source>
</evidence>
<name>A0ABD0MP45_CIRMR</name>
<dbReference type="EMBL" id="JAMKFB020000248">
    <property type="protein sequence ID" value="KAL0151375.1"/>
    <property type="molecule type" value="Genomic_DNA"/>
</dbReference>
<feature type="compositionally biased region" description="Pro residues" evidence="1">
    <location>
        <begin position="254"/>
        <end position="265"/>
    </location>
</feature>
<evidence type="ECO:0000313" key="3">
    <source>
        <dbReference type="Proteomes" id="UP001529510"/>
    </source>
</evidence>
<feature type="region of interest" description="Disordered" evidence="1">
    <location>
        <begin position="163"/>
        <end position="193"/>
    </location>
</feature>
<comment type="caution">
    <text evidence="2">The sequence shown here is derived from an EMBL/GenBank/DDBJ whole genome shotgun (WGS) entry which is preliminary data.</text>
</comment>
<feature type="compositionally biased region" description="Pro residues" evidence="1">
    <location>
        <begin position="236"/>
        <end position="246"/>
    </location>
</feature>
<dbReference type="AlphaFoldDB" id="A0ABD0MP45"/>
<sequence>LLLYFVILRLPPTHDRDRSLDLIMITAEEALLGLRQGGRRLERYVEEFLELANQLSWHDAALGACFQLGLDNETIRYDLPMCEYPLIELINLVLYLNGSKFEVEEIREDYMSRRPAPSGTRRVVLALTSPGTPTYRTNGSDRLPRPKRPHVLQSSIWFLSPEPPAVARSRTPATAPRSRLPAASPRSSPPASCVASLINHEDIMDLALPMGFEAPILSPSPASLLVLSSQPERPPDPAPPEPAPSEHPPERPPEPAPPEHPPVPEPPERPPEPAPAERPPPEPAPAESPTPEHPPVPAPPDLSQACRTLISPKKILGGGHIPELCHGLPDCVLHCGSPSSLLRHGLLDCVLRRGSPSSLIRPGGLPSLALCLPCTSLQGTHPPLPSVYVTAQDEPSGRGE</sequence>
<accession>A0ABD0MP45</accession>
<dbReference type="PRINTS" id="PR01217">
    <property type="entry name" value="PRICHEXTENSN"/>
</dbReference>